<proteinExistence type="predicted"/>
<dbReference type="KEGG" id="stui:GCM10017668_32400"/>
<gene>
    <name evidence="2" type="ORF">GCM10017668_32400</name>
</gene>
<organism evidence="2 3">
    <name type="scientific">Streptomyces tuirus</name>
    <dbReference type="NCBI Taxonomy" id="68278"/>
    <lineage>
        <taxon>Bacteria</taxon>
        <taxon>Bacillati</taxon>
        <taxon>Actinomycetota</taxon>
        <taxon>Actinomycetes</taxon>
        <taxon>Kitasatosporales</taxon>
        <taxon>Streptomycetaceae</taxon>
        <taxon>Streptomyces</taxon>
    </lineage>
</organism>
<protein>
    <submittedName>
        <fullName evidence="2">Uncharacterized protein</fullName>
    </submittedName>
</protein>
<dbReference type="EMBL" id="AP023439">
    <property type="protein sequence ID" value="BCL21397.1"/>
    <property type="molecule type" value="Genomic_DNA"/>
</dbReference>
<dbReference type="RefSeq" id="WP_385865306.1">
    <property type="nucleotide sequence ID" value="NZ_AP023439.1"/>
</dbReference>
<feature type="region of interest" description="Disordered" evidence="1">
    <location>
        <begin position="1"/>
        <end position="20"/>
    </location>
</feature>
<evidence type="ECO:0000313" key="2">
    <source>
        <dbReference type="EMBL" id="BCL21397.1"/>
    </source>
</evidence>
<reference evidence="2 3" key="1">
    <citation type="journal article" date="2014" name="Int. J. Syst. Evol. Microbiol.">
        <title>Complete genome sequence of Corynebacterium casei LMG S-19264T (=DSM 44701T), isolated from a smear-ripened cheese.</title>
        <authorList>
            <consortium name="US DOE Joint Genome Institute (JGI-PGF)"/>
            <person name="Walter F."/>
            <person name="Albersmeier A."/>
            <person name="Kalinowski J."/>
            <person name="Ruckert C."/>
        </authorList>
    </citation>
    <scope>NUCLEOTIDE SEQUENCE [LARGE SCALE GENOMIC DNA]</scope>
    <source>
        <strain evidence="2 3">JCM 4255</strain>
    </source>
</reference>
<dbReference type="AlphaFoldDB" id="A0A7G1NI38"/>
<evidence type="ECO:0000313" key="3">
    <source>
        <dbReference type="Proteomes" id="UP000516373"/>
    </source>
</evidence>
<accession>A0A7G1NI38</accession>
<evidence type="ECO:0000256" key="1">
    <source>
        <dbReference type="SAM" id="MobiDB-lite"/>
    </source>
</evidence>
<name>A0A7G1NI38_9ACTN</name>
<sequence length="51" mass="5456">MVDRAAAPPGTGRVLPTAGERSVAEAGLTWTRPDCLAGDAQLDAYDRMRRL</sequence>
<dbReference type="Proteomes" id="UP000516373">
    <property type="component" value="Chromosome"/>
</dbReference>